<evidence type="ECO:0000313" key="3">
    <source>
        <dbReference type="Proteomes" id="UP000070444"/>
    </source>
</evidence>
<feature type="transmembrane region" description="Helical" evidence="1">
    <location>
        <begin position="68"/>
        <end position="86"/>
    </location>
</feature>
<dbReference type="EMBL" id="KQ964913">
    <property type="protein sequence ID" value="KXN65314.1"/>
    <property type="molecule type" value="Genomic_DNA"/>
</dbReference>
<keyword evidence="3" id="KW-1185">Reference proteome</keyword>
<name>A0A137NRG9_CONC2</name>
<feature type="transmembrane region" description="Helical" evidence="1">
    <location>
        <begin position="106"/>
        <end position="129"/>
    </location>
</feature>
<feature type="transmembrane region" description="Helical" evidence="1">
    <location>
        <begin position="135"/>
        <end position="159"/>
    </location>
</feature>
<keyword evidence="1" id="KW-1133">Transmembrane helix</keyword>
<evidence type="ECO:0000313" key="2">
    <source>
        <dbReference type="EMBL" id="KXN65314.1"/>
    </source>
</evidence>
<keyword evidence="1" id="KW-0812">Transmembrane</keyword>
<proteinExistence type="predicted"/>
<sequence length="239" mass="27985">MNLFSELSYIGSISLITILILDFIVIELVLKLGVFSAGKKWTRILLLFFLFCQTLIVGVYELNRYEDTKILSSLAVIWIIWINLYFNMLIEQNDYWMSDTIRKRMYIAWVVYNLIAVPSGTIVFLVYLYAVSINFFFYANVMGSIILVYLSTVEMYVVFKVYFFSKSKIKPVSTKLWAKVQFRIFICIICVVIDILNAVLETTGFVHYAYLFKPCVFAFKVIFECMCFQFIKGIIFTLD</sequence>
<keyword evidence="1" id="KW-0472">Membrane</keyword>
<dbReference type="Proteomes" id="UP000070444">
    <property type="component" value="Unassembled WGS sequence"/>
</dbReference>
<protein>
    <submittedName>
        <fullName evidence="2">Uncharacterized protein</fullName>
    </submittedName>
</protein>
<dbReference type="AlphaFoldDB" id="A0A137NRG9"/>
<feature type="transmembrane region" description="Helical" evidence="1">
    <location>
        <begin position="12"/>
        <end position="32"/>
    </location>
</feature>
<evidence type="ECO:0000256" key="1">
    <source>
        <dbReference type="SAM" id="Phobius"/>
    </source>
</evidence>
<feature type="transmembrane region" description="Helical" evidence="1">
    <location>
        <begin position="180"/>
        <end position="199"/>
    </location>
</feature>
<feature type="transmembrane region" description="Helical" evidence="1">
    <location>
        <begin position="44"/>
        <end position="62"/>
    </location>
</feature>
<organism evidence="2 3">
    <name type="scientific">Conidiobolus coronatus (strain ATCC 28846 / CBS 209.66 / NRRL 28638)</name>
    <name type="common">Delacroixia coronata</name>
    <dbReference type="NCBI Taxonomy" id="796925"/>
    <lineage>
        <taxon>Eukaryota</taxon>
        <taxon>Fungi</taxon>
        <taxon>Fungi incertae sedis</taxon>
        <taxon>Zoopagomycota</taxon>
        <taxon>Entomophthoromycotina</taxon>
        <taxon>Entomophthoromycetes</taxon>
        <taxon>Entomophthorales</taxon>
        <taxon>Ancylistaceae</taxon>
        <taxon>Conidiobolus</taxon>
    </lineage>
</organism>
<gene>
    <name evidence="2" type="ORF">CONCODRAFT_13135</name>
</gene>
<reference evidence="2 3" key="1">
    <citation type="journal article" date="2015" name="Genome Biol. Evol.">
        <title>Phylogenomic analyses indicate that early fungi evolved digesting cell walls of algal ancestors of land plants.</title>
        <authorList>
            <person name="Chang Y."/>
            <person name="Wang S."/>
            <person name="Sekimoto S."/>
            <person name="Aerts A.L."/>
            <person name="Choi C."/>
            <person name="Clum A."/>
            <person name="LaButti K.M."/>
            <person name="Lindquist E.A."/>
            <person name="Yee Ngan C."/>
            <person name="Ohm R.A."/>
            <person name="Salamov A.A."/>
            <person name="Grigoriev I.V."/>
            <person name="Spatafora J.W."/>
            <person name="Berbee M.L."/>
        </authorList>
    </citation>
    <scope>NUCLEOTIDE SEQUENCE [LARGE SCALE GENOMIC DNA]</scope>
    <source>
        <strain evidence="2 3">NRRL 28638</strain>
    </source>
</reference>
<accession>A0A137NRG9</accession>